<evidence type="ECO:0000313" key="2">
    <source>
        <dbReference type="Proteomes" id="UP001489719"/>
    </source>
</evidence>
<comment type="caution">
    <text evidence="1">The sequence shown here is derived from an EMBL/GenBank/DDBJ whole genome shotgun (WGS) entry which is preliminary data.</text>
</comment>
<dbReference type="Proteomes" id="UP001489719">
    <property type="component" value="Unassembled WGS sequence"/>
</dbReference>
<proteinExistence type="predicted"/>
<organism evidence="1 2">
    <name type="scientific">Lipomyces orientalis</name>
    <dbReference type="NCBI Taxonomy" id="1233043"/>
    <lineage>
        <taxon>Eukaryota</taxon>
        <taxon>Fungi</taxon>
        <taxon>Dikarya</taxon>
        <taxon>Ascomycota</taxon>
        <taxon>Saccharomycotina</taxon>
        <taxon>Lipomycetes</taxon>
        <taxon>Lipomycetales</taxon>
        <taxon>Lipomycetaceae</taxon>
        <taxon>Lipomyces</taxon>
    </lineage>
</organism>
<accession>A0ACC3TWN7</accession>
<keyword evidence="2" id="KW-1185">Reference proteome</keyword>
<dbReference type="EMBL" id="MU970039">
    <property type="protein sequence ID" value="KAK9325618.1"/>
    <property type="molecule type" value="Genomic_DNA"/>
</dbReference>
<reference evidence="2" key="1">
    <citation type="journal article" date="2024" name="Front. Bioeng. Biotechnol.">
        <title>Genome-scale model development and genomic sequencing of the oleaginous clade Lipomyces.</title>
        <authorList>
            <person name="Czajka J.J."/>
            <person name="Han Y."/>
            <person name="Kim J."/>
            <person name="Mondo S.J."/>
            <person name="Hofstad B.A."/>
            <person name="Robles A."/>
            <person name="Haridas S."/>
            <person name="Riley R."/>
            <person name="LaButti K."/>
            <person name="Pangilinan J."/>
            <person name="Andreopoulos W."/>
            <person name="Lipzen A."/>
            <person name="Yan J."/>
            <person name="Wang M."/>
            <person name="Ng V."/>
            <person name="Grigoriev I.V."/>
            <person name="Spatafora J.W."/>
            <person name="Magnuson J.K."/>
            <person name="Baker S.E."/>
            <person name="Pomraning K.R."/>
        </authorList>
    </citation>
    <scope>NUCLEOTIDE SEQUENCE [LARGE SCALE GENOMIC DNA]</scope>
    <source>
        <strain evidence="2">CBS 10300</strain>
    </source>
</reference>
<name>A0ACC3TWN7_9ASCO</name>
<evidence type="ECO:0000313" key="1">
    <source>
        <dbReference type="EMBL" id="KAK9325618.1"/>
    </source>
</evidence>
<protein>
    <submittedName>
        <fullName evidence="1">Uncharacterized protein</fullName>
    </submittedName>
</protein>
<gene>
    <name evidence="1" type="ORF">V1517DRAFT_313865</name>
</gene>
<sequence>MAHRHSSSSVSMASDRDVDEGDFLDRAESIESTNEVQTATAASLIGTRPTQVHVNPRRVSGTPSISSTISSSTVTPASSGAIRRDDMPPPPTTPRTVHAPPVVEYPSDTETGPPSPTASTASFFTSTSGAEQSAYETDAYLDAADGYSSRGSTETIPAVAAPVVGSVVVAPGSGLELSKSTRPAVTASDGLATRAPEAVVDGSTISGNAKPIGASATAVSAPIAGAASGNGTTKTATTSNEKAPAAISEKAVESSKKIKKWKWIIIIALILAIAIGVGVGVGVGVGTKKNNSNNNSNTAGGASSSPASSTAVTSSSVGASSSAASSDVSAVTSTRESPSMQPSTSRSPSASATVSTSESMASSTREASSFSTVTTTRASASRSRSSTSTMSSVSSDTDTRSPSSTTRQATSRSISIFRSIYTTTFPTSVETTRTYLDFPFRTTVVVTTTAVRTATYTMTLSQ</sequence>